<dbReference type="Pfam" id="PF14065">
    <property type="entry name" value="Pvc16_N"/>
    <property type="match status" value="1"/>
</dbReference>
<name>A0A271IXP6_9BACT</name>
<comment type="caution">
    <text evidence="2">The sequence shown here is derived from an EMBL/GenBank/DDBJ whole genome shotgun (WGS) entry which is preliminary data.</text>
</comment>
<reference evidence="2 3" key="1">
    <citation type="submission" date="2016-11" db="EMBL/GenBank/DDBJ databases">
        <title>Study of marine rhodopsin-containing bacteria.</title>
        <authorList>
            <person name="Yoshizawa S."/>
            <person name="Kumagai Y."/>
            <person name="Kogure K."/>
        </authorList>
    </citation>
    <scope>NUCLEOTIDE SEQUENCE [LARGE SCALE GENOMIC DNA]</scope>
    <source>
        <strain evidence="2 3">SAORIC-28</strain>
    </source>
</reference>
<organism evidence="2 3">
    <name type="scientific">Rubrivirga marina</name>
    <dbReference type="NCBI Taxonomy" id="1196024"/>
    <lineage>
        <taxon>Bacteria</taxon>
        <taxon>Pseudomonadati</taxon>
        <taxon>Rhodothermota</taxon>
        <taxon>Rhodothermia</taxon>
        <taxon>Rhodothermales</taxon>
        <taxon>Rubricoccaceae</taxon>
        <taxon>Rubrivirga</taxon>
    </lineage>
</organism>
<dbReference type="InterPro" id="IPR025351">
    <property type="entry name" value="Pvc16_N"/>
</dbReference>
<dbReference type="AlphaFoldDB" id="A0A271IXP6"/>
<dbReference type="EMBL" id="MQWD01000001">
    <property type="protein sequence ID" value="PAP76026.1"/>
    <property type="molecule type" value="Genomic_DNA"/>
</dbReference>
<sequence length="427" mass="44605">MSSALAIASVTAVIREVVRDAFVDHGVPVLLGSADVTAVAPDRIALGDTGDVGLNVYLYGTTPNPGWRNAGLPSRNRHGDRLTNAPLALDLHYLLTAYGRQDLQAEILLGYAMQRLHEVPVLERDTIRTILADASLLSGRLADSALADQVELVKLAPAPMSTEEISKLWSGFQVSYRPTAAYVASVVLIEADEPTRTPLPVLTRGPRDAVTGEERGVVAVTGLLPPFPALTTASLPDARLAAHLGDAIGLEGHHLDGTAHTVVLSHARLDAEHSLAPDVVAPSGVGVTIPGGAPADWPAGLYGVHVALTRDGREVSTNTLALTLAPVMDVGGITVTLAPGPDGPTATIEVPVEPHVWPAQEASLVVGSREVRAEARTAVADTLTFGMEDAATGTFPIRLRVDGAESALVDRTVSPPAFDPSQQVTIP</sequence>
<keyword evidence="3" id="KW-1185">Reference proteome</keyword>
<accession>A0A271IXP6</accession>
<dbReference type="RefSeq" id="WP_095509669.1">
    <property type="nucleotide sequence ID" value="NZ_MQWD01000001.1"/>
</dbReference>
<protein>
    <recommendedName>
        <fullName evidence="1">Pvc16 N-terminal domain-containing protein</fullName>
    </recommendedName>
</protein>
<proteinExistence type="predicted"/>
<feature type="domain" description="Pvc16 N-terminal" evidence="1">
    <location>
        <begin position="10"/>
        <end position="202"/>
    </location>
</feature>
<dbReference type="OrthoDB" id="7560784at2"/>
<gene>
    <name evidence="2" type="ORF">BSZ37_06000</name>
</gene>
<dbReference type="Proteomes" id="UP000216339">
    <property type="component" value="Unassembled WGS sequence"/>
</dbReference>
<evidence type="ECO:0000313" key="2">
    <source>
        <dbReference type="EMBL" id="PAP76026.1"/>
    </source>
</evidence>
<evidence type="ECO:0000259" key="1">
    <source>
        <dbReference type="Pfam" id="PF14065"/>
    </source>
</evidence>
<evidence type="ECO:0000313" key="3">
    <source>
        <dbReference type="Proteomes" id="UP000216339"/>
    </source>
</evidence>